<name>A0AAD7ZI97_DIPPU</name>
<proteinExistence type="predicted"/>
<evidence type="ECO:0000313" key="3">
    <source>
        <dbReference type="Proteomes" id="UP001233999"/>
    </source>
</evidence>
<reference evidence="2" key="1">
    <citation type="journal article" date="2023" name="IScience">
        <title>Live-bearing cockroach genome reveals convergent evolutionary mechanisms linked to viviparity in insects and beyond.</title>
        <authorList>
            <person name="Fouks B."/>
            <person name="Harrison M.C."/>
            <person name="Mikhailova A.A."/>
            <person name="Marchal E."/>
            <person name="English S."/>
            <person name="Carruthers M."/>
            <person name="Jennings E.C."/>
            <person name="Chiamaka E.L."/>
            <person name="Frigard R.A."/>
            <person name="Pippel M."/>
            <person name="Attardo G.M."/>
            <person name="Benoit J.B."/>
            <person name="Bornberg-Bauer E."/>
            <person name="Tobe S.S."/>
        </authorList>
    </citation>
    <scope>NUCLEOTIDE SEQUENCE</scope>
    <source>
        <strain evidence="2">Stay&amp;Tobe</strain>
    </source>
</reference>
<sequence length="101" mass="10752">MKKVLFTLALIVFISERCIGAPPRCNCGPGQYCKLQQVYCFTTSCPPIAVCVDNPTCAGVNCGPGKYCKIVQPQCFTTPCPPLPECLDLPTTSSATNVTSS</sequence>
<organism evidence="2 3">
    <name type="scientific">Diploptera punctata</name>
    <name type="common">Pacific beetle cockroach</name>
    <dbReference type="NCBI Taxonomy" id="6984"/>
    <lineage>
        <taxon>Eukaryota</taxon>
        <taxon>Metazoa</taxon>
        <taxon>Ecdysozoa</taxon>
        <taxon>Arthropoda</taxon>
        <taxon>Hexapoda</taxon>
        <taxon>Insecta</taxon>
        <taxon>Pterygota</taxon>
        <taxon>Neoptera</taxon>
        <taxon>Polyneoptera</taxon>
        <taxon>Dictyoptera</taxon>
        <taxon>Blattodea</taxon>
        <taxon>Blaberoidea</taxon>
        <taxon>Blaberidae</taxon>
        <taxon>Diplopterinae</taxon>
        <taxon>Diploptera</taxon>
    </lineage>
</organism>
<protein>
    <submittedName>
        <fullName evidence="2">Uncharacterized protein</fullName>
    </submittedName>
</protein>
<gene>
    <name evidence="2" type="ORF">L9F63_023625</name>
</gene>
<accession>A0AAD7ZI97</accession>
<dbReference type="Proteomes" id="UP001233999">
    <property type="component" value="Unassembled WGS sequence"/>
</dbReference>
<feature type="chain" id="PRO_5042009272" evidence="1">
    <location>
        <begin position="21"/>
        <end position="101"/>
    </location>
</feature>
<keyword evidence="3" id="KW-1185">Reference proteome</keyword>
<reference evidence="2" key="2">
    <citation type="submission" date="2023-05" db="EMBL/GenBank/DDBJ databases">
        <authorList>
            <person name="Fouks B."/>
        </authorList>
    </citation>
    <scope>NUCLEOTIDE SEQUENCE</scope>
    <source>
        <strain evidence="2">Stay&amp;Tobe</strain>
        <tissue evidence="2">Testes</tissue>
    </source>
</reference>
<dbReference type="AlphaFoldDB" id="A0AAD7ZI97"/>
<feature type="signal peptide" evidence="1">
    <location>
        <begin position="1"/>
        <end position="20"/>
    </location>
</feature>
<dbReference type="EMBL" id="JASPKZ010007990">
    <property type="protein sequence ID" value="KAJ9581199.1"/>
    <property type="molecule type" value="Genomic_DNA"/>
</dbReference>
<comment type="caution">
    <text evidence="2">The sequence shown here is derived from an EMBL/GenBank/DDBJ whole genome shotgun (WGS) entry which is preliminary data.</text>
</comment>
<keyword evidence="1" id="KW-0732">Signal</keyword>
<evidence type="ECO:0000313" key="2">
    <source>
        <dbReference type="EMBL" id="KAJ9581199.1"/>
    </source>
</evidence>
<evidence type="ECO:0000256" key="1">
    <source>
        <dbReference type="SAM" id="SignalP"/>
    </source>
</evidence>